<dbReference type="InterPro" id="IPR053137">
    <property type="entry name" value="NLR-like"/>
</dbReference>
<dbReference type="GO" id="GO:0009116">
    <property type="term" value="P:nucleoside metabolic process"/>
    <property type="evidence" value="ECO:0007669"/>
    <property type="project" value="InterPro"/>
</dbReference>
<feature type="repeat" description="ANK" evidence="1">
    <location>
        <begin position="283"/>
        <end position="315"/>
    </location>
</feature>
<evidence type="ECO:0000256" key="1">
    <source>
        <dbReference type="PROSITE-ProRule" id="PRU00023"/>
    </source>
</evidence>
<proteinExistence type="predicted"/>
<dbReference type="SUPFAM" id="SSF53167">
    <property type="entry name" value="Purine and uridine phosphorylases"/>
    <property type="match status" value="1"/>
</dbReference>
<dbReference type="Gene3D" id="3.40.50.1580">
    <property type="entry name" value="Nucleoside phosphorylase domain"/>
    <property type="match status" value="1"/>
</dbReference>
<dbReference type="InterPro" id="IPR002110">
    <property type="entry name" value="Ankyrin_rpt"/>
</dbReference>
<dbReference type="OrthoDB" id="4870106at2759"/>
<dbReference type="InterPro" id="IPR035994">
    <property type="entry name" value="Nucleoside_phosphorylase_sf"/>
</dbReference>
<gene>
    <name evidence="3" type="ORF">LEL_08000</name>
</gene>
<dbReference type="PANTHER" id="PTHR46082">
    <property type="entry name" value="ATP/GTP-BINDING PROTEIN-RELATED"/>
    <property type="match status" value="1"/>
</dbReference>
<dbReference type="PROSITE" id="PS50088">
    <property type="entry name" value="ANK_REPEAT"/>
    <property type="match status" value="1"/>
</dbReference>
<keyword evidence="4" id="KW-1185">Reference proteome</keyword>
<accession>A0A162N2E5</accession>
<name>A0A162N2E5_CORDF</name>
<dbReference type="Gene3D" id="1.25.40.20">
    <property type="entry name" value="Ankyrin repeat-containing domain"/>
    <property type="match status" value="2"/>
</dbReference>
<dbReference type="Proteomes" id="UP000076881">
    <property type="component" value="Unassembled WGS sequence"/>
</dbReference>
<dbReference type="SMART" id="SM00248">
    <property type="entry name" value="ANK"/>
    <property type="match status" value="4"/>
</dbReference>
<organism evidence="3 4">
    <name type="scientific">Akanthomyces lecanii RCEF 1005</name>
    <dbReference type="NCBI Taxonomy" id="1081108"/>
    <lineage>
        <taxon>Eukaryota</taxon>
        <taxon>Fungi</taxon>
        <taxon>Dikarya</taxon>
        <taxon>Ascomycota</taxon>
        <taxon>Pezizomycotina</taxon>
        <taxon>Sordariomycetes</taxon>
        <taxon>Hypocreomycetidae</taxon>
        <taxon>Hypocreales</taxon>
        <taxon>Cordycipitaceae</taxon>
        <taxon>Akanthomyces</taxon>
        <taxon>Cordyceps confragosa</taxon>
    </lineage>
</organism>
<dbReference type="AlphaFoldDB" id="A0A162N2E5"/>
<dbReference type="GO" id="GO:0003824">
    <property type="term" value="F:catalytic activity"/>
    <property type="evidence" value="ECO:0007669"/>
    <property type="project" value="InterPro"/>
</dbReference>
<protein>
    <submittedName>
        <fullName evidence="3">Ankyrin repeat-containing domain protein</fullName>
    </submittedName>
</protein>
<dbReference type="PROSITE" id="PS50297">
    <property type="entry name" value="ANK_REP_REGION"/>
    <property type="match status" value="1"/>
</dbReference>
<reference evidence="3 4" key="1">
    <citation type="journal article" date="2016" name="Genome Biol. Evol.">
        <title>Divergent and convergent evolution of fungal pathogenicity.</title>
        <authorList>
            <person name="Shang Y."/>
            <person name="Xiao G."/>
            <person name="Zheng P."/>
            <person name="Cen K."/>
            <person name="Zhan S."/>
            <person name="Wang C."/>
        </authorList>
    </citation>
    <scope>NUCLEOTIDE SEQUENCE [LARGE SCALE GENOMIC DNA]</scope>
    <source>
        <strain evidence="3 4">RCEF 1005</strain>
    </source>
</reference>
<sequence>MTTPNAGFQPPRPTARDDFKIAVICALPLEADAVDALFDRHWDEDGPSFDNAPDDPNAYSTGAIGRHNVVLAHMPGMGKGNAAIVANNCRISFPNLKLALVCSNAAGDGATQRVGPSRARTRARVGGGGIGHTTLSQGKGRLPGSDTTLARAAAITRRLGGACARQGFAMRWPRRLHRPYGAHGQPQRRVRVWGEAGATPWLGYSDRWSDTTYKVEYIVELLQEEDPEGEDYTEYCTTRSIIEEYRASVLTLLLSGERSDVAARDDEGATALHSVMYGDSTSPDITPLHLACFKSDAPAVVTLLDHGADVGAADDMRVNCLHYAAQSRHIKAVLPLLTAALTSYVGALPLAMSRDLRGRNALHHLIKGRKRVDAPAVQSLLDLGVKCDELNRDGMSPLACYLSVVRGAINTDEVIQLLFQGGSDATFKTRTNGLTLAQMHAKSAVQV</sequence>
<keyword evidence="1" id="KW-0040">ANK repeat</keyword>
<evidence type="ECO:0000256" key="2">
    <source>
        <dbReference type="SAM" id="MobiDB-lite"/>
    </source>
</evidence>
<dbReference type="InterPro" id="IPR036770">
    <property type="entry name" value="Ankyrin_rpt-contain_sf"/>
</dbReference>
<evidence type="ECO:0000313" key="4">
    <source>
        <dbReference type="Proteomes" id="UP000076881"/>
    </source>
</evidence>
<dbReference type="SUPFAM" id="SSF48403">
    <property type="entry name" value="Ankyrin repeat"/>
    <property type="match status" value="1"/>
</dbReference>
<feature type="region of interest" description="Disordered" evidence="2">
    <location>
        <begin position="110"/>
        <end position="144"/>
    </location>
</feature>
<comment type="caution">
    <text evidence="3">The sequence shown here is derived from an EMBL/GenBank/DDBJ whole genome shotgun (WGS) entry which is preliminary data.</text>
</comment>
<dbReference type="EMBL" id="AZHF01000006">
    <property type="protein sequence ID" value="OAA74419.1"/>
    <property type="molecule type" value="Genomic_DNA"/>
</dbReference>
<dbReference type="Pfam" id="PF12796">
    <property type="entry name" value="Ank_2"/>
    <property type="match status" value="1"/>
</dbReference>
<dbReference type="PANTHER" id="PTHR46082:SF6">
    <property type="entry name" value="AAA+ ATPASE DOMAIN-CONTAINING PROTEIN-RELATED"/>
    <property type="match status" value="1"/>
</dbReference>
<evidence type="ECO:0000313" key="3">
    <source>
        <dbReference type="EMBL" id="OAA74419.1"/>
    </source>
</evidence>